<evidence type="ECO:0000313" key="2">
    <source>
        <dbReference type="EMBL" id="WPY00838.1"/>
    </source>
</evidence>
<accession>A0ABZ0UT64</accession>
<keyword evidence="3" id="KW-1185">Reference proteome</keyword>
<dbReference type="Proteomes" id="UP001326613">
    <property type="component" value="Chromosome"/>
</dbReference>
<evidence type="ECO:0000256" key="1">
    <source>
        <dbReference type="ARBA" id="ARBA00022729"/>
    </source>
</evidence>
<proteinExistence type="predicted"/>
<evidence type="ECO:0000313" key="3">
    <source>
        <dbReference type="Proteomes" id="UP001326613"/>
    </source>
</evidence>
<dbReference type="InterPro" id="IPR022565">
    <property type="entry name" value="DUF2608"/>
</dbReference>
<name>A0ABZ0UT64_9RICK</name>
<protein>
    <submittedName>
        <fullName evidence="2">DUF2608 domain-containing protein</fullName>
    </submittedName>
</protein>
<dbReference type="Pfam" id="PF11019">
    <property type="entry name" value="DUF2608"/>
    <property type="match status" value="1"/>
</dbReference>
<dbReference type="RefSeq" id="WP_323737669.1">
    <property type="nucleotide sequence ID" value="NZ_CP112932.1"/>
</dbReference>
<sequence length="278" mass="31721">MNHLIVSITFLLYIILNYAQAEVIQTSSLIPIETAVNNSNEHTLLIFDVQEVLMVAQDQVLTPAHKVERKKIKQQLLSHLPTKDTETIESIILIDYKPVLVDPNIVNLIALAKSKQIKTLALTSGYTGKFGKIDNRENLRIEKLKALGIDFSSSFPQIPTLSFSYLQDLHHTKYTPMFKQGIIFTCRLPKGEVLEAFLIHVKSPVKKIIFVDNRLKNVMSVESFCKSKGIEFQGFVYEAVKTRPKSPLNQQLATYQFNTLVKQQHWLSELEIQAQLKQ</sequence>
<reference evidence="2 3" key="1">
    <citation type="submission" date="2022-10" db="EMBL/GenBank/DDBJ databases">
        <title>Host association and intracellularity evolved multiple times independently in the Rickettsiales.</title>
        <authorList>
            <person name="Castelli M."/>
            <person name="Nardi T."/>
            <person name="Gammuto L."/>
            <person name="Bellinzona G."/>
            <person name="Sabaneyeva E."/>
            <person name="Potekhin A."/>
            <person name="Serra V."/>
            <person name="Petroni G."/>
            <person name="Sassera D."/>
        </authorList>
    </citation>
    <scope>NUCLEOTIDE SEQUENCE [LARGE SCALE GENOMIC DNA]</scope>
    <source>
        <strain evidence="2 3">Kr 154-4</strain>
    </source>
</reference>
<keyword evidence="1" id="KW-0732">Signal</keyword>
<organism evidence="2 3">
    <name type="scientific">Candidatus Trichorickettsia mobilis</name>
    <dbReference type="NCBI Taxonomy" id="1346319"/>
    <lineage>
        <taxon>Bacteria</taxon>
        <taxon>Pseudomonadati</taxon>
        <taxon>Pseudomonadota</taxon>
        <taxon>Alphaproteobacteria</taxon>
        <taxon>Rickettsiales</taxon>
        <taxon>Rickettsiaceae</taxon>
        <taxon>Rickettsieae</taxon>
        <taxon>Candidatus Trichorickettsia</taxon>
    </lineage>
</organism>
<gene>
    <name evidence="2" type="ORF">Trichorick_00727</name>
</gene>
<dbReference type="EMBL" id="CP112932">
    <property type="protein sequence ID" value="WPY00838.1"/>
    <property type="molecule type" value="Genomic_DNA"/>
</dbReference>